<accession>A0A031FWT4</accession>
<dbReference type="PANTHER" id="PTHR30005:SF0">
    <property type="entry name" value="RETROGRADE REGULATION PROTEIN 2"/>
    <property type="match status" value="1"/>
</dbReference>
<dbReference type="SUPFAM" id="SSF53067">
    <property type="entry name" value="Actin-like ATPase domain"/>
    <property type="match status" value="2"/>
</dbReference>
<dbReference type="RefSeq" id="WP_036309915.1">
    <property type="nucleotide sequence ID" value="NZ_CP031421.1"/>
</dbReference>
<dbReference type="OrthoDB" id="9793035at2"/>
<dbReference type="GeneID" id="91432785"/>
<evidence type="ECO:0000313" key="3">
    <source>
        <dbReference type="EMBL" id="EZP29058.1"/>
    </source>
</evidence>
<dbReference type="PANTHER" id="PTHR30005">
    <property type="entry name" value="EXOPOLYPHOSPHATASE"/>
    <property type="match status" value="1"/>
</dbReference>
<evidence type="ECO:0000259" key="2">
    <source>
        <dbReference type="Pfam" id="PF02541"/>
    </source>
</evidence>
<protein>
    <submittedName>
        <fullName evidence="3">Exopolyphosphatase/guanosine-5'-triphosphate, 3'-diphosphate pyrophosphatase</fullName>
    </submittedName>
</protein>
<dbReference type="PATRIC" id="fig|273677.3.peg.888"/>
<feature type="domain" description="Ppx/GppA phosphatase N-terminal" evidence="2">
    <location>
        <begin position="17"/>
        <end position="304"/>
    </location>
</feature>
<dbReference type="CDD" id="cd24056">
    <property type="entry name" value="ASKHA_NBD_MtPPX1-like"/>
    <property type="match status" value="1"/>
</dbReference>
<dbReference type="KEGG" id="moo:BWL13_02426"/>
<dbReference type="Pfam" id="PF02541">
    <property type="entry name" value="Ppx-GppA"/>
    <property type="match status" value="1"/>
</dbReference>
<dbReference type="AlphaFoldDB" id="A0A031FWT4"/>
<dbReference type="Gene3D" id="3.30.420.150">
    <property type="entry name" value="Exopolyphosphatase. Domain 2"/>
    <property type="match status" value="1"/>
</dbReference>
<reference evidence="3 4" key="1">
    <citation type="submission" date="2014-03" db="EMBL/GenBank/DDBJ databases">
        <title>Draft Genome Sequences of 13 Willow Endophytes.</title>
        <authorList>
            <person name="Gan H.Y."/>
            <person name="Gan H.M."/>
            <person name="Savka M.A."/>
            <person name="Hudson A.O."/>
        </authorList>
    </citation>
    <scope>NUCLEOTIDE SEQUENCE [LARGE SCALE GENOMIC DNA]</scope>
    <source>
        <strain evidence="3 4">RIT293</strain>
    </source>
</reference>
<dbReference type="Gene3D" id="3.30.420.40">
    <property type="match status" value="1"/>
</dbReference>
<evidence type="ECO:0000256" key="1">
    <source>
        <dbReference type="ARBA" id="ARBA00007125"/>
    </source>
</evidence>
<dbReference type="InterPro" id="IPR003695">
    <property type="entry name" value="Ppx_GppA_N"/>
</dbReference>
<organism evidence="3 4">
    <name type="scientific">Microbacterium oleivorans</name>
    <dbReference type="NCBI Taxonomy" id="273677"/>
    <lineage>
        <taxon>Bacteria</taxon>
        <taxon>Bacillati</taxon>
        <taxon>Actinomycetota</taxon>
        <taxon>Actinomycetes</taxon>
        <taxon>Micrococcales</taxon>
        <taxon>Microbacteriaceae</taxon>
        <taxon>Microbacterium</taxon>
    </lineage>
</organism>
<gene>
    <name evidence="3" type="ORF">BW34_00907</name>
</gene>
<dbReference type="InterPro" id="IPR050273">
    <property type="entry name" value="GppA/Ppx_hydrolase"/>
</dbReference>
<dbReference type="EMBL" id="JFYO01000003">
    <property type="protein sequence ID" value="EZP29058.1"/>
    <property type="molecule type" value="Genomic_DNA"/>
</dbReference>
<dbReference type="InterPro" id="IPR043129">
    <property type="entry name" value="ATPase_NBD"/>
</dbReference>
<dbReference type="eggNOG" id="COG0248">
    <property type="taxonomic scope" value="Bacteria"/>
</dbReference>
<dbReference type="GO" id="GO:0016462">
    <property type="term" value="F:pyrophosphatase activity"/>
    <property type="evidence" value="ECO:0007669"/>
    <property type="project" value="TreeGrafter"/>
</dbReference>
<keyword evidence="4" id="KW-1185">Reference proteome</keyword>
<dbReference type="Proteomes" id="UP000024001">
    <property type="component" value="Unassembled WGS sequence"/>
</dbReference>
<comment type="caution">
    <text evidence="3">The sequence shown here is derived from an EMBL/GenBank/DDBJ whole genome shotgun (WGS) entry which is preliminary data.</text>
</comment>
<proteinExistence type="inferred from homology"/>
<evidence type="ECO:0000313" key="4">
    <source>
        <dbReference type="Proteomes" id="UP000024001"/>
    </source>
</evidence>
<comment type="similarity">
    <text evidence="1">Belongs to the GppA/Ppx family.</text>
</comment>
<name>A0A031FWT4_9MICO</name>
<sequence>MRLGVLDIGSNTVHLLVADVRPGGRPLATTSDRTVLRLMRYLEPDGSINAEGVDALVAAVAEARRVADRENVVELLATATSAVREATNGADVIARIEAELGQELQVLGGEAEARFTFLAVRRWFGWSAGQILLFDIGGGSLEVAAGPDELPEVAASVPLGAGRMTVEYLHDDPPGQDAVELLRGHAEATLKPVVALMRSQPRPEHVVGSSKAIRSLAKLVGYPAPGWAGTERMVLPRKALGSWIPRLARIPASARQELPGITADRTFQIVAGAVVLHAAMTALDVDELEVSPWALREGVLLRYIESLSWNAPQG</sequence>